<accession>A0A0F9UX38</accession>
<organism evidence="1">
    <name type="scientific">marine sediment metagenome</name>
    <dbReference type="NCBI Taxonomy" id="412755"/>
    <lineage>
        <taxon>unclassified sequences</taxon>
        <taxon>metagenomes</taxon>
        <taxon>ecological metagenomes</taxon>
    </lineage>
</organism>
<sequence length="187" mass="20659">MNEHLDRSRLIEALDRLGRDLSRRGVFVELAIYGGSAIMLQFEWRRSTEDVDAVVREGYDEAALAPSVKSVAEHMGLDVDWLNNAVGMFTPLHEEDSLFEISGTYPTGSNPGLRVLLAKPHYLLAMKLHALRSLDRDERDMEDARALASHLGITDEAQLHALYASIHDDAPAPLAAGRFARVLDPGG</sequence>
<proteinExistence type="predicted"/>
<evidence type="ECO:0000313" key="1">
    <source>
        <dbReference type="EMBL" id="KKN96279.1"/>
    </source>
</evidence>
<gene>
    <name evidence="1" type="ORF">LCGC14_0168720</name>
</gene>
<comment type="caution">
    <text evidence="1">The sequence shown here is derived from an EMBL/GenBank/DDBJ whole genome shotgun (WGS) entry which is preliminary data.</text>
</comment>
<name>A0A0F9UX38_9ZZZZ</name>
<reference evidence="1" key="1">
    <citation type="journal article" date="2015" name="Nature">
        <title>Complex archaea that bridge the gap between prokaryotes and eukaryotes.</title>
        <authorList>
            <person name="Spang A."/>
            <person name="Saw J.H."/>
            <person name="Jorgensen S.L."/>
            <person name="Zaremba-Niedzwiedzka K."/>
            <person name="Martijn J."/>
            <person name="Lind A.E."/>
            <person name="van Eijk R."/>
            <person name="Schleper C."/>
            <person name="Guy L."/>
            <person name="Ettema T.J."/>
        </authorList>
    </citation>
    <scope>NUCLEOTIDE SEQUENCE</scope>
</reference>
<protein>
    <submittedName>
        <fullName evidence="1">Uncharacterized protein</fullName>
    </submittedName>
</protein>
<dbReference type="AlphaFoldDB" id="A0A0F9UX38"/>
<dbReference type="EMBL" id="LAZR01000065">
    <property type="protein sequence ID" value="KKN96279.1"/>
    <property type="molecule type" value="Genomic_DNA"/>
</dbReference>